<comment type="caution">
    <text evidence="1">The sequence shown here is derived from an EMBL/GenBank/DDBJ whole genome shotgun (WGS) entry which is preliminary data.</text>
</comment>
<organism evidence="1 2">
    <name type="scientific">Rhizopus oryzae</name>
    <name type="common">Mucormycosis agent</name>
    <name type="synonym">Rhizopus arrhizus var. delemar</name>
    <dbReference type="NCBI Taxonomy" id="64495"/>
    <lineage>
        <taxon>Eukaryota</taxon>
        <taxon>Fungi</taxon>
        <taxon>Fungi incertae sedis</taxon>
        <taxon>Mucoromycota</taxon>
        <taxon>Mucoromycotina</taxon>
        <taxon>Mucoromycetes</taxon>
        <taxon>Mucorales</taxon>
        <taxon>Mucorineae</taxon>
        <taxon>Rhizopodaceae</taxon>
        <taxon>Rhizopus</taxon>
    </lineage>
</organism>
<dbReference type="AlphaFoldDB" id="A0A9P7BSE8"/>
<name>A0A9P7BSE8_RHIOR</name>
<accession>A0A9P7BSE8</accession>
<evidence type="ECO:0000313" key="1">
    <source>
        <dbReference type="EMBL" id="KAG1308343.1"/>
    </source>
</evidence>
<protein>
    <submittedName>
        <fullName evidence="1">Uncharacterized protein</fullName>
    </submittedName>
</protein>
<sequence>MNKSIKLIQTKEKQLSYLTHSINQQQHINHHKLISFNNDSKQLSTLVLSILRKSTINLEIIQLSLPFQQHTQLYSTLSCLNTQLTQLSIQDSTCEHKHAFINVKPCFLIQSQHTLQTLDIPTFPSDQLIQHCQFPKLKSLTIALNHDVNWVQFKHMFPNLTELNFVLDGLSQWTFVKSLLSDASLFPWFKRLSITSDHQSLKQHVSKEELKSSLLQLEGLDRITAGWDIIALS</sequence>
<dbReference type="EMBL" id="JAANQT010000792">
    <property type="protein sequence ID" value="KAG1308343.1"/>
    <property type="molecule type" value="Genomic_DNA"/>
</dbReference>
<proteinExistence type="predicted"/>
<evidence type="ECO:0000313" key="2">
    <source>
        <dbReference type="Proteomes" id="UP000716291"/>
    </source>
</evidence>
<gene>
    <name evidence="1" type="ORF">G6F64_006115</name>
</gene>
<dbReference type="Proteomes" id="UP000716291">
    <property type="component" value="Unassembled WGS sequence"/>
</dbReference>
<keyword evidence="2" id="KW-1185">Reference proteome</keyword>
<reference evidence="1" key="1">
    <citation type="journal article" date="2020" name="Microb. Genom.">
        <title>Genetic diversity of clinical and environmental Mucorales isolates obtained from an investigation of mucormycosis cases among solid organ transplant recipients.</title>
        <authorList>
            <person name="Nguyen M.H."/>
            <person name="Kaul D."/>
            <person name="Muto C."/>
            <person name="Cheng S.J."/>
            <person name="Richter R.A."/>
            <person name="Bruno V.M."/>
            <person name="Liu G."/>
            <person name="Beyhan S."/>
            <person name="Sundermann A.J."/>
            <person name="Mounaud S."/>
            <person name="Pasculle A.W."/>
            <person name="Nierman W.C."/>
            <person name="Driscoll E."/>
            <person name="Cumbie R."/>
            <person name="Clancy C.J."/>
            <person name="Dupont C.L."/>
        </authorList>
    </citation>
    <scope>NUCLEOTIDE SEQUENCE</scope>
    <source>
        <strain evidence="1">GL11</strain>
    </source>
</reference>
<dbReference type="OrthoDB" id="427974at2759"/>